<sequence>MNIEDWSAAILPWAQSKRWWPVDPKQPAKVIGEVLLDDSAGSRVTIALLKISESKLIVQVPLLIRAQDREAHGTVHHSSQDGSQAIGTVDGLALLDGTAEPEFWRAWAKSATLIPARGETDQQARERLDRAASLIKPMGVEQSNTSVLLLGDDQPLIAKVFRVLHCGEHPEVQLPSALGDWEGIPRLNAYSYLEHDALGGSACAIVVADAVNDAQDGFVTLQAMAKRGDDPTPVSTQIGALIAHMHNRLEEAFGSGEGPSNETLKQRLTRSLSAAAEIDGTLSAQDVSAIESTIRALTDADGAADDDASDGSSAKAIRVHGDLHLGQLLLGSNGVWNVVDFEGEPLRPIAERSKPDSPARDIAGMLRSFDYAAESSGAFDADWLSTARTAFLAGYRSRRAISAADARMITAYELEKALYELQYEAKFRPSWISIPLNGIRRLVRS</sequence>
<dbReference type="AlphaFoldDB" id="A0A087E5A3"/>
<reference evidence="1 2" key="1">
    <citation type="submission" date="2014-03" db="EMBL/GenBank/DDBJ databases">
        <title>Genomics of Bifidobacteria.</title>
        <authorList>
            <person name="Ventura M."/>
            <person name="Milani C."/>
            <person name="Lugli G.A."/>
        </authorList>
    </citation>
    <scope>NUCLEOTIDE SEQUENCE [LARGE SCALE GENOMIC DNA]</scope>
    <source>
        <strain evidence="1 2">LMG 11597</strain>
    </source>
</reference>
<gene>
    <name evidence="1" type="ORF">BISU_0880</name>
</gene>
<organism evidence="1 2">
    <name type="scientific">Bifidobacterium subtile</name>
    <dbReference type="NCBI Taxonomy" id="77635"/>
    <lineage>
        <taxon>Bacteria</taxon>
        <taxon>Bacillati</taxon>
        <taxon>Actinomycetota</taxon>
        <taxon>Actinomycetes</taxon>
        <taxon>Bifidobacteriales</taxon>
        <taxon>Bifidobacteriaceae</taxon>
        <taxon>Bifidobacterium</taxon>
    </lineage>
</organism>
<dbReference type="GO" id="GO:0016740">
    <property type="term" value="F:transferase activity"/>
    <property type="evidence" value="ECO:0007669"/>
    <property type="project" value="UniProtKB-KW"/>
</dbReference>
<dbReference type="InterPro" id="IPR011009">
    <property type="entry name" value="Kinase-like_dom_sf"/>
</dbReference>
<dbReference type="EC" id="2.7.1.175" evidence="1"/>
<dbReference type="Proteomes" id="UP000029055">
    <property type="component" value="Unassembled WGS sequence"/>
</dbReference>
<name>A0A087E5A3_9BIFI</name>
<dbReference type="OrthoDB" id="3787729at2"/>
<comment type="caution">
    <text evidence="1">The sequence shown here is derived from an EMBL/GenBank/DDBJ whole genome shotgun (WGS) entry which is preliminary data.</text>
</comment>
<proteinExistence type="predicted"/>
<evidence type="ECO:0000313" key="1">
    <source>
        <dbReference type="EMBL" id="KFJ02954.1"/>
    </source>
</evidence>
<keyword evidence="2" id="KW-1185">Reference proteome</keyword>
<dbReference type="EMBL" id="JGZR01000007">
    <property type="protein sequence ID" value="KFJ02954.1"/>
    <property type="molecule type" value="Genomic_DNA"/>
</dbReference>
<dbReference type="Gene3D" id="3.90.1200.10">
    <property type="match status" value="1"/>
</dbReference>
<keyword evidence="1" id="KW-0808">Transferase</keyword>
<dbReference type="RefSeq" id="WP_024462925.1">
    <property type="nucleotide sequence ID" value="NZ_CP062939.1"/>
</dbReference>
<evidence type="ECO:0000313" key="2">
    <source>
        <dbReference type="Proteomes" id="UP000029055"/>
    </source>
</evidence>
<dbReference type="eggNOG" id="COG3281">
    <property type="taxonomic scope" value="Bacteria"/>
</dbReference>
<protein>
    <submittedName>
        <fullName evidence="1">1,4-alpha-glucan branching protein</fullName>
        <ecNumber evidence="1">2.7.1.175</ecNumber>
    </submittedName>
</protein>
<dbReference type="SUPFAM" id="SSF56112">
    <property type="entry name" value="Protein kinase-like (PK-like)"/>
    <property type="match status" value="1"/>
</dbReference>
<accession>A0A087E5A3</accession>
<dbReference type="STRING" id="77635.BISU_0880"/>